<dbReference type="PANTHER" id="PTHR30026:SF20">
    <property type="entry name" value="OUTER MEMBRANE PROTEIN TOLC"/>
    <property type="match status" value="1"/>
</dbReference>
<name>A0A7K1U2H7_9BACT</name>
<comment type="subcellular location">
    <subcellularLocation>
        <location evidence="1">Cell outer membrane</location>
    </subcellularLocation>
</comment>
<reference evidence="8 9" key="1">
    <citation type="submission" date="2019-12" db="EMBL/GenBank/DDBJ databases">
        <title>Chitinophaga sp. strain ysch24 (GDMCC 1.1355), whole genome shotgun sequence.</title>
        <authorList>
            <person name="Zhang X."/>
        </authorList>
    </citation>
    <scope>NUCLEOTIDE SEQUENCE [LARGE SCALE GENOMIC DNA]</scope>
    <source>
        <strain evidence="9">ysch24</strain>
    </source>
</reference>
<dbReference type="GO" id="GO:0015288">
    <property type="term" value="F:porin activity"/>
    <property type="evidence" value="ECO:0007669"/>
    <property type="project" value="TreeGrafter"/>
</dbReference>
<dbReference type="PANTHER" id="PTHR30026">
    <property type="entry name" value="OUTER MEMBRANE PROTEIN TOLC"/>
    <property type="match status" value="1"/>
</dbReference>
<dbReference type="GO" id="GO:0009279">
    <property type="term" value="C:cell outer membrane"/>
    <property type="evidence" value="ECO:0007669"/>
    <property type="project" value="UniProtKB-SubCell"/>
</dbReference>
<evidence type="ECO:0000256" key="4">
    <source>
        <dbReference type="ARBA" id="ARBA00022452"/>
    </source>
</evidence>
<organism evidence="8 9">
    <name type="scientific">Chitinophaga tropicalis</name>
    <dbReference type="NCBI Taxonomy" id="2683588"/>
    <lineage>
        <taxon>Bacteria</taxon>
        <taxon>Pseudomonadati</taxon>
        <taxon>Bacteroidota</taxon>
        <taxon>Chitinophagia</taxon>
        <taxon>Chitinophagales</taxon>
        <taxon>Chitinophagaceae</taxon>
        <taxon>Chitinophaga</taxon>
    </lineage>
</organism>
<keyword evidence="9" id="KW-1185">Reference proteome</keyword>
<evidence type="ECO:0000313" key="9">
    <source>
        <dbReference type="Proteomes" id="UP000461730"/>
    </source>
</evidence>
<dbReference type="InterPro" id="IPR003423">
    <property type="entry name" value="OMP_efflux"/>
</dbReference>
<dbReference type="Gene3D" id="1.20.1600.10">
    <property type="entry name" value="Outer membrane efflux proteins (OEP)"/>
    <property type="match status" value="1"/>
</dbReference>
<keyword evidence="6" id="KW-0472">Membrane</keyword>
<keyword evidence="7" id="KW-0998">Cell outer membrane</keyword>
<protein>
    <submittedName>
        <fullName evidence="8">TolC family protein</fullName>
    </submittedName>
</protein>
<evidence type="ECO:0000256" key="5">
    <source>
        <dbReference type="ARBA" id="ARBA00022692"/>
    </source>
</evidence>
<keyword evidence="4" id="KW-1134">Transmembrane beta strand</keyword>
<gene>
    <name evidence="8" type="ORF">GO493_09795</name>
</gene>
<dbReference type="SUPFAM" id="SSF56954">
    <property type="entry name" value="Outer membrane efflux proteins (OEP)"/>
    <property type="match status" value="1"/>
</dbReference>
<keyword evidence="5" id="KW-0812">Transmembrane</keyword>
<dbReference type="InterPro" id="IPR051906">
    <property type="entry name" value="TolC-like"/>
</dbReference>
<evidence type="ECO:0000256" key="7">
    <source>
        <dbReference type="ARBA" id="ARBA00023237"/>
    </source>
</evidence>
<evidence type="ECO:0000313" key="8">
    <source>
        <dbReference type="EMBL" id="MVT08551.1"/>
    </source>
</evidence>
<comment type="similarity">
    <text evidence="2">Belongs to the outer membrane factor (OMF) (TC 1.B.17) family.</text>
</comment>
<accession>A0A7K1U2H7</accession>
<sequence>MQIPRSSTNRLTHISASDHPILINKESIMIVRKYITAFFVLAALVLQGAAKAQSPVLTLAECRRLALEQNKKMKAAQYRIDASRAALQAANANAYPSIDASLLGIYLGKPIGGAFNGMIPDAVASGTVTASQPIYAGGKIRTGKEAAGKGVEIREEQKQLTASEVLLNVEKAYWQIVQVNEKIILANKYRDMLQALQQDLQNSFDAGMIYKNDLLRVEVSLNEAKLNIIKAQDGLVMARLNLAQIIGNANNTTFELADSVTGSFSEVQAGNLAEAAEKRPEIRLLQKSVEAEELQRKLLKADRLPTIGLSASGLAAAGKGANFTNGKDFLGSWYGLASISVPIFDWGKRNAKVREQSLKIAAQQQQLDETKEMIGLEVQQAYLLLNQSVKNIELSQLSLQQADENLRLANDRFKAGTITGKDVQEAQAIWQQAYSGVIDAKVAYKVNEAGYKKAMGSL</sequence>
<dbReference type="AlphaFoldDB" id="A0A7K1U2H7"/>
<comment type="caution">
    <text evidence="8">The sequence shown here is derived from an EMBL/GenBank/DDBJ whole genome shotgun (WGS) entry which is preliminary data.</text>
</comment>
<dbReference type="GO" id="GO:0015562">
    <property type="term" value="F:efflux transmembrane transporter activity"/>
    <property type="evidence" value="ECO:0007669"/>
    <property type="project" value="InterPro"/>
</dbReference>
<dbReference type="Pfam" id="PF02321">
    <property type="entry name" value="OEP"/>
    <property type="match status" value="2"/>
</dbReference>
<proteinExistence type="inferred from homology"/>
<dbReference type="Proteomes" id="UP000461730">
    <property type="component" value="Unassembled WGS sequence"/>
</dbReference>
<dbReference type="GO" id="GO:1990281">
    <property type="term" value="C:efflux pump complex"/>
    <property type="evidence" value="ECO:0007669"/>
    <property type="project" value="TreeGrafter"/>
</dbReference>
<evidence type="ECO:0000256" key="3">
    <source>
        <dbReference type="ARBA" id="ARBA00022448"/>
    </source>
</evidence>
<dbReference type="EMBL" id="WRXN01000003">
    <property type="protein sequence ID" value="MVT08551.1"/>
    <property type="molecule type" value="Genomic_DNA"/>
</dbReference>
<evidence type="ECO:0000256" key="1">
    <source>
        <dbReference type="ARBA" id="ARBA00004442"/>
    </source>
</evidence>
<evidence type="ECO:0000256" key="6">
    <source>
        <dbReference type="ARBA" id="ARBA00023136"/>
    </source>
</evidence>
<keyword evidence="3" id="KW-0813">Transport</keyword>
<evidence type="ECO:0000256" key="2">
    <source>
        <dbReference type="ARBA" id="ARBA00007613"/>
    </source>
</evidence>